<keyword evidence="3" id="KW-1185">Reference proteome</keyword>
<accession>A0A5B6VJ79</accession>
<evidence type="ECO:0000313" key="2">
    <source>
        <dbReference type="EMBL" id="KAA3469232.1"/>
    </source>
</evidence>
<evidence type="ECO:0000313" key="3">
    <source>
        <dbReference type="Proteomes" id="UP000325315"/>
    </source>
</evidence>
<feature type="domain" description="Reverse transcriptase zinc-binding" evidence="1">
    <location>
        <begin position="2"/>
        <end position="39"/>
    </location>
</feature>
<proteinExistence type="predicted"/>
<name>A0A5B6VJ79_9ROSI</name>
<gene>
    <name evidence="2" type="ORF">EPI10_015040</name>
</gene>
<evidence type="ECO:0000259" key="1">
    <source>
        <dbReference type="Pfam" id="PF13966"/>
    </source>
</evidence>
<dbReference type="Pfam" id="PF13966">
    <property type="entry name" value="zf-RVT"/>
    <property type="match status" value="1"/>
</dbReference>
<dbReference type="EMBL" id="SMMG02000006">
    <property type="protein sequence ID" value="KAA3469232.1"/>
    <property type="molecule type" value="Genomic_DNA"/>
</dbReference>
<comment type="caution">
    <text evidence="2">The sequence shown here is derived from an EMBL/GenBank/DDBJ whole genome shotgun (WGS) entry which is preliminary data.</text>
</comment>
<organism evidence="2 3">
    <name type="scientific">Gossypium australe</name>
    <dbReference type="NCBI Taxonomy" id="47621"/>
    <lineage>
        <taxon>Eukaryota</taxon>
        <taxon>Viridiplantae</taxon>
        <taxon>Streptophyta</taxon>
        <taxon>Embryophyta</taxon>
        <taxon>Tracheophyta</taxon>
        <taxon>Spermatophyta</taxon>
        <taxon>Magnoliopsida</taxon>
        <taxon>eudicotyledons</taxon>
        <taxon>Gunneridae</taxon>
        <taxon>Pentapetalae</taxon>
        <taxon>rosids</taxon>
        <taxon>malvids</taxon>
        <taxon>Malvales</taxon>
        <taxon>Malvaceae</taxon>
        <taxon>Malvoideae</taxon>
        <taxon>Gossypium</taxon>
    </lineage>
</organism>
<protein>
    <recommendedName>
        <fullName evidence="1">Reverse transcriptase zinc-binding domain-containing protein</fullName>
    </recommendedName>
</protein>
<reference evidence="2" key="1">
    <citation type="submission" date="2019-08" db="EMBL/GenBank/DDBJ databases">
        <authorList>
            <person name="Liu F."/>
        </authorList>
    </citation>
    <scope>NUCLEOTIDE SEQUENCE [LARGE SCALE GENOMIC DNA]</scope>
    <source>
        <strain evidence="2">PA1801</strain>
        <tissue evidence="2">Leaf</tissue>
    </source>
</reference>
<dbReference type="AlphaFoldDB" id="A0A5B6VJ79"/>
<sequence>MPTLGNLKARGLIENAFCPVCKEEEETMTHLFRDCYFIKLVLQKLMITPSTINKEQRMLNDCYCFLGAMVARFINAYKLELEQIANLPKVTQETQNERWRPSNNGMVKANFDTEDTISMSK</sequence>
<dbReference type="InterPro" id="IPR026960">
    <property type="entry name" value="RVT-Znf"/>
</dbReference>
<dbReference type="Proteomes" id="UP000325315">
    <property type="component" value="Unassembled WGS sequence"/>
</dbReference>
<dbReference type="OrthoDB" id="1166258at2759"/>